<reference evidence="2" key="1">
    <citation type="submission" date="2013-08" db="EMBL/GenBank/DDBJ databases">
        <authorList>
            <person name="Mendez C."/>
            <person name="Richter M."/>
            <person name="Ferrer M."/>
            <person name="Sanchez J."/>
        </authorList>
    </citation>
    <scope>NUCLEOTIDE SEQUENCE</scope>
</reference>
<dbReference type="GO" id="GO:0016836">
    <property type="term" value="F:hydro-lyase activity"/>
    <property type="evidence" value="ECO:0007669"/>
    <property type="project" value="InterPro"/>
</dbReference>
<accession>T1C442</accession>
<feature type="non-terminal residue" evidence="2">
    <location>
        <position position="93"/>
    </location>
</feature>
<dbReference type="InterPro" id="IPR000631">
    <property type="entry name" value="CARKD"/>
</dbReference>
<dbReference type="AlphaFoldDB" id="T1C442"/>
<reference evidence="2" key="2">
    <citation type="journal article" date="2014" name="ISME J.">
        <title>Microbial stratification in low pH oxic and suboxic macroscopic growths along an acid mine drainage.</title>
        <authorList>
            <person name="Mendez-Garcia C."/>
            <person name="Mesa V."/>
            <person name="Sprenger R.R."/>
            <person name="Richter M."/>
            <person name="Diez M.S."/>
            <person name="Solano J."/>
            <person name="Bargiela R."/>
            <person name="Golyshina O.V."/>
            <person name="Manteca A."/>
            <person name="Ramos J.L."/>
            <person name="Gallego J.R."/>
            <person name="Llorente I."/>
            <person name="Martins Dos Santos V.A."/>
            <person name="Jensen O.N."/>
            <person name="Pelaez A.I."/>
            <person name="Sanchez J."/>
            <person name="Ferrer M."/>
        </authorList>
    </citation>
    <scope>NUCLEOTIDE SEQUENCE</scope>
</reference>
<dbReference type="InterPro" id="IPR029056">
    <property type="entry name" value="Ribokinase-like"/>
</dbReference>
<comment type="caution">
    <text evidence="2">The sequence shown here is derived from an EMBL/GenBank/DDBJ whole genome shotgun (WGS) entry which is preliminary data.</text>
</comment>
<protein>
    <submittedName>
        <fullName evidence="2">Sugar kinase</fullName>
    </submittedName>
</protein>
<feature type="domain" description="YjeF C-terminal" evidence="1">
    <location>
        <begin position="23"/>
        <end position="93"/>
    </location>
</feature>
<dbReference type="PROSITE" id="PS51383">
    <property type="entry name" value="YJEF_C_3"/>
    <property type="match status" value="1"/>
</dbReference>
<keyword evidence="2" id="KW-0418">Kinase</keyword>
<organism evidence="2">
    <name type="scientific">mine drainage metagenome</name>
    <dbReference type="NCBI Taxonomy" id="410659"/>
    <lineage>
        <taxon>unclassified sequences</taxon>
        <taxon>metagenomes</taxon>
        <taxon>ecological metagenomes</taxon>
    </lineage>
</organism>
<evidence type="ECO:0000259" key="1">
    <source>
        <dbReference type="PROSITE" id="PS51383"/>
    </source>
</evidence>
<dbReference type="Gene3D" id="3.40.1190.20">
    <property type="match status" value="1"/>
</dbReference>
<keyword evidence="2" id="KW-0808">Transferase</keyword>
<gene>
    <name evidence="2" type="ORF">B1B_07912</name>
</gene>
<dbReference type="EMBL" id="AUZY01005082">
    <property type="protein sequence ID" value="EQD60074.1"/>
    <property type="molecule type" value="Genomic_DNA"/>
</dbReference>
<dbReference type="SUPFAM" id="SSF53613">
    <property type="entry name" value="Ribokinase-like"/>
    <property type="match status" value="1"/>
</dbReference>
<name>T1C442_9ZZZZ</name>
<dbReference type="GO" id="GO:0016301">
    <property type="term" value="F:kinase activity"/>
    <property type="evidence" value="ECO:0007669"/>
    <property type="project" value="UniProtKB-KW"/>
</dbReference>
<evidence type="ECO:0000313" key="2">
    <source>
        <dbReference type="EMBL" id="EQD60074.1"/>
    </source>
</evidence>
<proteinExistence type="predicted"/>
<sequence>MLKNSGSIIVKDIGIPDTLLNTVGPGYFLSYPFPDPESHKGLNGKLGIFAGIRYPGAAIVASLGAEKIGLDLIHLYTDPASRNLVQGYSPFII</sequence>